<comment type="subcellular location">
    <subcellularLocation>
        <location evidence="1">Cytoplasm</location>
    </subcellularLocation>
</comment>
<dbReference type="PANTHER" id="PTHR11728">
    <property type="entry name" value="GLYCEROL-3-PHOSPHATE DEHYDROGENASE"/>
    <property type="match status" value="1"/>
</dbReference>
<comment type="catalytic activity">
    <reaction evidence="9 11">
        <text>sn-glycerol 3-phosphate + NAD(+) = dihydroxyacetone phosphate + NADH + H(+)</text>
        <dbReference type="Rhea" id="RHEA:11092"/>
        <dbReference type="ChEBI" id="CHEBI:15378"/>
        <dbReference type="ChEBI" id="CHEBI:57540"/>
        <dbReference type="ChEBI" id="CHEBI:57597"/>
        <dbReference type="ChEBI" id="CHEBI:57642"/>
        <dbReference type="ChEBI" id="CHEBI:57945"/>
        <dbReference type="EC" id="1.1.1.8"/>
    </reaction>
</comment>
<comment type="similarity">
    <text evidence="4 10">Belongs to the NAD-dependent glycerol-3-phosphate dehydrogenase family.</text>
</comment>
<dbReference type="NCBIfam" id="TIGR03376">
    <property type="entry name" value="glycerol3P_DH"/>
    <property type="match status" value="1"/>
</dbReference>
<evidence type="ECO:0000256" key="5">
    <source>
        <dbReference type="ARBA" id="ARBA00011738"/>
    </source>
</evidence>
<dbReference type="Pfam" id="PF07479">
    <property type="entry name" value="NAD_Gly3P_dh_C"/>
    <property type="match status" value="1"/>
</dbReference>
<feature type="compositionally biased region" description="Basic residues" evidence="12">
    <location>
        <begin position="425"/>
        <end position="434"/>
    </location>
</feature>
<dbReference type="GO" id="GO:0005975">
    <property type="term" value="P:carbohydrate metabolic process"/>
    <property type="evidence" value="ECO:0007669"/>
    <property type="project" value="InterPro"/>
</dbReference>
<keyword evidence="8 10" id="KW-0520">NAD</keyword>
<evidence type="ECO:0000313" key="16">
    <source>
        <dbReference type="Proteomes" id="UP001153712"/>
    </source>
</evidence>
<dbReference type="GO" id="GO:0046168">
    <property type="term" value="P:glycerol-3-phosphate catabolic process"/>
    <property type="evidence" value="ECO:0007669"/>
    <property type="project" value="UniProtKB-UniRule"/>
</dbReference>
<dbReference type="InterPro" id="IPR006109">
    <property type="entry name" value="G3P_DH_NAD-dep_C"/>
</dbReference>
<keyword evidence="7 10" id="KW-0560">Oxidoreductase</keyword>
<dbReference type="Gene3D" id="3.40.50.720">
    <property type="entry name" value="NAD(P)-binding Rossmann-like Domain"/>
    <property type="match status" value="1"/>
</dbReference>
<feature type="domain" description="Glycerol-3-phosphate dehydrogenase NAD-dependent N-terminal" evidence="13">
    <location>
        <begin position="70"/>
        <end position="236"/>
    </location>
</feature>
<feature type="compositionally biased region" description="Basic and acidic residues" evidence="12">
    <location>
        <begin position="413"/>
        <end position="424"/>
    </location>
</feature>
<dbReference type="AlphaFoldDB" id="A0A9N9XSY8"/>
<feature type="region of interest" description="Disordered" evidence="12">
    <location>
        <begin position="413"/>
        <end position="434"/>
    </location>
</feature>
<proteinExistence type="inferred from homology"/>
<dbReference type="PROSITE" id="PS00957">
    <property type="entry name" value="NAD_G3PDH"/>
    <property type="match status" value="1"/>
</dbReference>
<dbReference type="GO" id="GO:0005829">
    <property type="term" value="C:cytosol"/>
    <property type="evidence" value="ECO:0007669"/>
    <property type="project" value="TreeGrafter"/>
</dbReference>
<organism evidence="15 16">
    <name type="scientific">Phyllotreta striolata</name>
    <name type="common">Striped flea beetle</name>
    <name type="synonym">Crioceris striolata</name>
    <dbReference type="NCBI Taxonomy" id="444603"/>
    <lineage>
        <taxon>Eukaryota</taxon>
        <taxon>Metazoa</taxon>
        <taxon>Ecdysozoa</taxon>
        <taxon>Arthropoda</taxon>
        <taxon>Hexapoda</taxon>
        <taxon>Insecta</taxon>
        <taxon>Pterygota</taxon>
        <taxon>Neoptera</taxon>
        <taxon>Endopterygota</taxon>
        <taxon>Coleoptera</taxon>
        <taxon>Polyphaga</taxon>
        <taxon>Cucujiformia</taxon>
        <taxon>Chrysomeloidea</taxon>
        <taxon>Chrysomelidae</taxon>
        <taxon>Galerucinae</taxon>
        <taxon>Alticini</taxon>
        <taxon>Phyllotreta</taxon>
    </lineage>
</organism>
<dbReference type="InterPro" id="IPR017751">
    <property type="entry name" value="G3P_DH_NAD-dep_euk"/>
</dbReference>
<evidence type="ECO:0000259" key="14">
    <source>
        <dbReference type="Pfam" id="PF07479"/>
    </source>
</evidence>
<evidence type="ECO:0000256" key="9">
    <source>
        <dbReference type="ARBA" id="ARBA00048683"/>
    </source>
</evidence>
<dbReference type="OrthoDB" id="10263760at2759"/>
<evidence type="ECO:0000256" key="7">
    <source>
        <dbReference type="ARBA" id="ARBA00023002"/>
    </source>
</evidence>
<dbReference type="PANTHER" id="PTHR11728:SF8">
    <property type="entry name" value="GLYCEROL-3-PHOSPHATE DEHYDROGENASE [NAD(+)]-RELATED"/>
    <property type="match status" value="1"/>
</dbReference>
<evidence type="ECO:0000256" key="4">
    <source>
        <dbReference type="ARBA" id="ARBA00011009"/>
    </source>
</evidence>
<keyword evidence="16" id="KW-1185">Reference proteome</keyword>
<evidence type="ECO:0000259" key="13">
    <source>
        <dbReference type="Pfam" id="PF01210"/>
    </source>
</evidence>
<gene>
    <name evidence="15" type="ORF">PHYEVI_LOCUS10211</name>
</gene>
<dbReference type="InterPro" id="IPR008927">
    <property type="entry name" value="6-PGluconate_DH-like_C_sf"/>
</dbReference>
<feature type="domain" description="Glycerol-3-phosphate dehydrogenase NAD-dependent C-terminal" evidence="14">
    <location>
        <begin position="258"/>
        <end position="403"/>
    </location>
</feature>
<evidence type="ECO:0000256" key="2">
    <source>
        <dbReference type="ARBA" id="ARBA00005189"/>
    </source>
</evidence>
<dbReference type="Gene3D" id="1.10.1040.10">
    <property type="entry name" value="N-(1-d-carboxylethyl)-l-norvaline Dehydrogenase, domain 2"/>
    <property type="match status" value="1"/>
</dbReference>
<evidence type="ECO:0000256" key="3">
    <source>
        <dbReference type="ARBA" id="ARBA00005192"/>
    </source>
</evidence>
<dbReference type="EMBL" id="OU900100">
    <property type="protein sequence ID" value="CAG9863941.1"/>
    <property type="molecule type" value="Genomic_DNA"/>
</dbReference>
<keyword evidence="6" id="KW-0963">Cytoplasm</keyword>
<dbReference type="SUPFAM" id="SSF48179">
    <property type="entry name" value="6-phosphogluconate dehydrogenase C-terminal domain-like"/>
    <property type="match status" value="1"/>
</dbReference>
<dbReference type="GO" id="GO:0051287">
    <property type="term" value="F:NAD binding"/>
    <property type="evidence" value="ECO:0007669"/>
    <property type="project" value="UniProtKB-UniRule"/>
</dbReference>
<dbReference type="FunFam" id="1.10.1040.10:FF:000004">
    <property type="entry name" value="Glycerol-3-phosphate dehydrogenase [NAD(+)]"/>
    <property type="match status" value="1"/>
</dbReference>
<comment type="subunit">
    <text evidence="5">Homodimer.</text>
</comment>
<dbReference type="Pfam" id="PF01210">
    <property type="entry name" value="NAD_Gly3P_dh_N"/>
    <property type="match status" value="1"/>
</dbReference>
<evidence type="ECO:0000256" key="12">
    <source>
        <dbReference type="SAM" id="MobiDB-lite"/>
    </source>
</evidence>
<evidence type="ECO:0000256" key="11">
    <source>
        <dbReference type="RuleBase" id="RU361243"/>
    </source>
</evidence>
<reference evidence="15" key="1">
    <citation type="submission" date="2022-01" db="EMBL/GenBank/DDBJ databases">
        <authorList>
            <person name="King R."/>
        </authorList>
    </citation>
    <scope>NUCLEOTIDE SEQUENCE</scope>
</reference>
<dbReference type="InterPro" id="IPR013328">
    <property type="entry name" value="6PGD_dom2"/>
</dbReference>
<sequence>MLKKCIKNAFIKLRRHNSSSSSLISRISQQKQSQSSSVGDCIQKVNHQSSHFRGKPSRMATKEEKSKKSVCIVGSGNWGSTIAKIVGHNALKLPHIDDRVLMYVYEEMVNGRKLTEIINETHENVKYLPGHKLPHNVVAVPDVIQAARDADIIIFVVPHQFVRTLAATLLGNIKPNAVGLSLIKGFDSAKGGGIDLISHIITRHLKIPCAVLMGANLANEVAEEKFCETTIGCKDSAIGPLLKDIIQTDYFRVTVVGDTDTVEVCGALKNIVACGAGFVDGLGLGDNTKAAVIRLGLMEMVKFVDVFYSSGKLSTFFESCGVADLVTTCYGGRNRRISEAFVKTGKTIRELEEEMLNGQKLQGPFTAEEVNYMLKSKDMENDFPLFTAIHRICTGQMPATEFINSIKMHPEHMTPKYDDIDPRKHDHHHHNSKL</sequence>
<name>A0A9N9XSY8_PHYSR</name>
<evidence type="ECO:0000256" key="1">
    <source>
        <dbReference type="ARBA" id="ARBA00004496"/>
    </source>
</evidence>
<comment type="pathway">
    <text evidence="2">Lipid metabolism.</text>
</comment>
<protein>
    <recommendedName>
        <fullName evidence="11">Glycerol-3-phosphate dehydrogenase [NAD(+)]</fullName>
        <ecNumber evidence="11">1.1.1.8</ecNumber>
    </recommendedName>
</protein>
<dbReference type="PRINTS" id="PR00077">
    <property type="entry name" value="GPDHDRGNASE"/>
</dbReference>
<dbReference type="Proteomes" id="UP001153712">
    <property type="component" value="Chromosome 7"/>
</dbReference>
<dbReference type="InterPro" id="IPR011128">
    <property type="entry name" value="G3P_DH_NAD-dep_N"/>
</dbReference>
<evidence type="ECO:0000256" key="8">
    <source>
        <dbReference type="ARBA" id="ARBA00023027"/>
    </source>
</evidence>
<evidence type="ECO:0000256" key="6">
    <source>
        <dbReference type="ARBA" id="ARBA00022490"/>
    </source>
</evidence>
<dbReference type="InterPro" id="IPR036291">
    <property type="entry name" value="NAD(P)-bd_dom_sf"/>
</dbReference>
<dbReference type="GO" id="GO:0042803">
    <property type="term" value="F:protein homodimerization activity"/>
    <property type="evidence" value="ECO:0007669"/>
    <property type="project" value="InterPro"/>
</dbReference>
<dbReference type="EC" id="1.1.1.8" evidence="11"/>
<dbReference type="FunFam" id="3.40.50.720:FF:000088">
    <property type="entry name" value="Glycerol-3-phosphate dehydrogenase [NAD(+)]"/>
    <property type="match status" value="1"/>
</dbReference>
<dbReference type="SUPFAM" id="SSF51735">
    <property type="entry name" value="NAD(P)-binding Rossmann-fold domains"/>
    <property type="match status" value="1"/>
</dbReference>
<accession>A0A9N9XSY8</accession>
<evidence type="ECO:0000313" key="15">
    <source>
        <dbReference type="EMBL" id="CAG9863941.1"/>
    </source>
</evidence>
<comment type="pathway">
    <text evidence="3">Phospholipid metabolism; alpha-glycerophosphate cycle.</text>
</comment>
<dbReference type="GO" id="GO:0141152">
    <property type="term" value="F:glycerol-3-phosphate dehydrogenase (NAD+) activity"/>
    <property type="evidence" value="ECO:0007669"/>
    <property type="project" value="UniProtKB-UniRule"/>
</dbReference>
<evidence type="ECO:0000256" key="10">
    <source>
        <dbReference type="RuleBase" id="RU000437"/>
    </source>
</evidence>
<dbReference type="InterPro" id="IPR006168">
    <property type="entry name" value="G3P_DH_NAD-dep"/>
</dbReference>